<dbReference type="AlphaFoldDB" id="A0A8S0Q0R9"/>
<dbReference type="PANTHER" id="PTHR11654">
    <property type="entry name" value="OLIGOPEPTIDE TRANSPORTER-RELATED"/>
    <property type="match status" value="1"/>
</dbReference>
<comment type="subcellular location">
    <subcellularLocation>
        <location evidence="1">Membrane</location>
        <topology evidence="1">Multi-pass membrane protein</topology>
    </subcellularLocation>
</comment>
<evidence type="ECO:0000313" key="8">
    <source>
        <dbReference type="EMBL" id="CAA2957778.1"/>
    </source>
</evidence>
<feature type="transmembrane region" description="Helical" evidence="7">
    <location>
        <begin position="51"/>
        <end position="71"/>
    </location>
</feature>
<dbReference type="InterPro" id="IPR036259">
    <property type="entry name" value="MFS_trans_sf"/>
</dbReference>
<organism evidence="8 9">
    <name type="scientific">Olea europaea subsp. europaea</name>
    <dbReference type="NCBI Taxonomy" id="158383"/>
    <lineage>
        <taxon>Eukaryota</taxon>
        <taxon>Viridiplantae</taxon>
        <taxon>Streptophyta</taxon>
        <taxon>Embryophyta</taxon>
        <taxon>Tracheophyta</taxon>
        <taxon>Spermatophyta</taxon>
        <taxon>Magnoliopsida</taxon>
        <taxon>eudicotyledons</taxon>
        <taxon>Gunneridae</taxon>
        <taxon>Pentapetalae</taxon>
        <taxon>asterids</taxon>
        <taxon>lamiids</taxon>
        <taxon>Lamiales</taxon>
        <taxon>Oleaceae</taxon>
        <taxon>Oleeae</taxon>
        <taxon>Olea</taxon>
    </lineage>
</organism>
<accession>A0A8S0Q0R9</accession>
<keyword evidence="5 7" id="KW-0472">Membrane</keyword>
<protein>
    <submittedName>
        <fullName evidence="8">NRT1 PTR FAMILY -like</fullName>
    </submittedName>
</protein>
<evidence type="ECO:0000256" key="6">
    <source>
        <dbReference type="ARBA" id="ARBA00044504"/>
    </source>
</evidence>
<evidence type="ECO:0000256" key="5">
    <source>
        <dbReference type="ARBA" id="ARBA00023136"/>
    </source>
</evidence>
<dbReference type="GO" id="GO:0022857">
    <property type="term" value="F:transmembrane transporter activity"/>
    <property type="evidence" value="ECO:0007669"/>
    <property type="project" value="InterPro"/>
</dbReference>
<evidence type="ECO:0000256" key="4">
    <source>
        <dbReference type="ARBA" id="ARBA00022989"/>
    </source>
</evidence>
<comment type="similarity">
    <text evidence="2">Belongs to the major facilitator superfamily. Proton-dependent oligopeptide transporter (POT/PTR) (TC 2.A.17) family.</text>
</comment>
<sequence>MVDSAYPLPISIFWLGIQYAIFGMADMFTLVGLLEFFHAESSSRMKSLSTAISWCSLAFGYFMSSVLVNVVNKVTHRLKHREFWFLLVMCPLVQV</sequence>
<evidence type="ECO:0000256" key="1">
    <source>
        <dbReference type="ARBA" id="ARBA00004141"/>
    </source>
</evidence>
<evidence type="ECO:0000256" key="7">
    <source>
        <dbReference type="SAM" id="Phobius"/>
    </source>
</evidence>
<gene>
    <name evidence="8" type="ORF">OLEA9_A012111</name>
</gene>
<dbReference type="OrthoDB" id="8904098at2759"/>
<proteinExistence type="inferred from homology"/>
<dbReference type="Proteomes" id="UP000594638">
    <property type="component" value="Unassembled WGS sequence"/>
</dbReference>
<dbReference type="EMBL" id="CACTIH010000238">
    <property type="protein sequence ID" value="CAA2957778.1"/>
    <property type="molecule type" value="Genomic_DNA"/>
</dbReference>
<dbReference type="Gramene" id="OE9A012111T1">
    <property type="protein sequence ID" value="OE9A012111C1"/>
    <property type="gene ID" value="OE9A012111"/>
</dbReference>
<dbReference type="GO" id="GO:0016020">
    <property type="term" value="C:membrane"/>
    <property type="evidence" value="ECO:0007669"/>
    <property type="project" value="UniProtKB-SubCell"/>
</dbReference>
<keyword evidence="9" id="KW-1185">Reference proteome</keyword>
<reference evidence="8 9" key="1">
    <citation type="submission" date="2019-12" db="EMBL/GenBank/DDBJ databases">
        <authorList>
            <person name="Alioto T."/>
            <person name="Alioto T."/>
            <person name="Gomez Garrido J."/>
        </authorList>
    </citation>
    <scope>NUCLEOTIDE SEQUENCE [LARGE SCALE GENOMIC DNA]</scope>
</reference>
<dbReference type="Pfam" id="PF00854">
    <property type="entry name" value="PTR2"/>
    <property type="match status" value="1"/>
</dbReference>
<evidence type="ECO:0000256" key="2">
    <source>
        <dbReference type="ARBA" id="ARBA00005982"/>
    </source>
</evidence>
<feature type="transmembrane region" description="Helical" evidence="7">
    <location>
        <begin position="12"/>
        <end position="31"/>
    </location>
</feature>
<dbReference type="InterPro" id="IPR000109">
    <property type="entry name" value="POT_fam"/>
</dbReference>
<dbReference type="Gene3D" id="1.20.1250.20">
    <property type="entry name" value="MFS general substrate transporter like domains"/>
    <property type="match status" value="1"/>
</dbReference>
<evidence type="ECO:0000313" key="9">
    <source>
        <dbReference type="Proteomes" id="UP000594638"/>
    </source>
</evidence>
<keyword evidence="4 7" id="KW-1133">Transmembrane helix</keyword>
<evidence type="ECO:0000256" key="3">
    <source>
        <dbReference type="ARBA" id="ARBA00022692"/>
    </source>
</evidence>
<comment type="caution">
    <text evidence="8">The sequence shown here is derived from an EMBL/GenBank/DDBJ whole genome shotgun (WGS) entry which is preliminary data.</text>
</comment>
<keyword evidence="3 7" id="KW-0812">Transmembrane</keyword>
<comment type="similarity">
    <text evidence="6">Belongs to the major facilitator superfamily. Phosphate:H(+) symporter (TC 2.A.1.9) family.</text>
</comment>
<name>A0A8S0Q0R9_OLEEU</name>